<comment type="caution">
    <text evidence="2">The sequence shown here is derived from an EMBL/GenBank/DDBJ whole genome shotgun (WGS) entry which is preliminary data.</text>
</comment>
<sequence>YLSFFKYAYEAMIVNDLAGTQIQDTVNGVAVNIPASVVLAKFGFDITAFWRDFTVSATLLVVLLAINAALIQFILKETR</sequence>
<protein>
    <submittedName>
        <fullName evidence="2">Uncharacterized protein</fullName>
    </submittedName>
</protein>
<name>A0AAD5XAJ9_9FUNG</name>
<keyword evidence="1" id="KW-1133">Transmembrane helix</keyword>
<accession>A0AAD5XAJ9</accession>
<dbReference type="Proteomes" id="UP001211907">
    <property type="component" value="Unassembled WGS sequence"/>
</dbReference>
<keyword evidence="3" id="KW-1185">Reference proteome</keyword>
<keyword evidence="1" id="KW-0472">Membrane</keyword>
<evidence type="ECO:0000313" key="2">
    <source>
        <dbReference type="EMBL" id="KAJ3109734.1"/>
    </source>
</evidence>
<organism evidence="2 3">
    <name type="scientific">Physocladia obscura</name>
    <dbReference type="NCBI Taxonomy" id="109957"/>
    <lineage>
        <taxon>Eukaryota</taxon>
        <taxon>Fungi</taxon>
        <taxon>Fungi incertae sedis</taxon>
        <taxon>Chytridiomycota</taxon>
        <taxon>Chytridiomycota incertae sedis</taxon>
        <taxon>Chytridiomycetes</taxon>
        <taxon>Chytridiales</taxon>
        <taxon>Chytriomycetaceae</taxon>
        <taxon>Physocladia</taxon>
    </lineage>
</organism>
<feature type="transmembrane region" description="Helical" evidence="1">
    <location>
        <begin position="53"/>
        <end position="75"/>
    </location>
</feature>
<proteinExistence type="predicted"/>
<dbReference type="EMBL" id="JADGJH010001799">
    <property type="protein sequence ID" value="KAJ3109734.1"/>
    <property type="molecule type" value="Genomic_DNA"/>
</dbReference>
<reference evidence="2" key="1">
    <citation type="submission" date="2020-05" db="EMBL/GenBank/DDBJ databases">
        <title>Phylogenomic resolution of chytrid fungi.</title>
        <authorList>
            <person name="Stajich J.E."/>
            <person name="Amses K."/>
            <person name="Simmons R."/>
            <person name="Seto K."/>
            <person name="Myers J."/>
            <person name="Bonds A."/>
            <person name="Quandt C.A."/>
            <person name="Barry K."/>
            <person name="Liu P."/>
            <person name="Grigoriev I."/>
            <person name="Longcore J.E."/>
            <person name="James T.Y."/>
        </authorList>
    </citation>
    <scope>NUCLEOTIDE SEQUENCE</scope>
    <source>
        <strain evidence="2">JEL0513</strain>
    </source>
</reference>
<feature type="non-terminal residue" evidence="2">
    <location>
        <position position="1"/>
    </location>
</feature>
<evidence type="ECO:0000256" key="1">
    <source>
        <dbReference type="SAM" id="Phobius"/>
    </source>
</evidence>
<gene>
    <name evidence="2" type="ORF">HK100_003238</name>
</gene>
<evidence type="ECO:0000313" key="3">
    <source>
        <dbReference type="Proteomes" id="UP001211907"/>
    </source>
</evidence>
<keyword evidence="1" id="KW-0812">Transmembrane</keyword>
<dbReference type="AlphaFoldDB" id="A0AAD5XAJ9"/>